<sequence>MILHKHTHPTVVLLKERSSILIDPGTFTPAAPRLVGETSAVLITHDHPDHFDVDLLSAALESQRELRIWAPADVVAQLHNDDGRVTVVAPGDRIDIDGFRVDVVGGTHAVIHPDMPETGNVGYVIDDDVYHPGDSYHVPGLPVKTLLVPTSGPWAKLDAAVDFIRAVQPDRAIQIHDMMLTAAGRQFFSQFVDPLTSIELLILEDGDAVQL</sequence>
<dbReference type="Pfam" id="PF13483">
    <property type="entry name" value="Lactamase_B_3"/>
    <property type="match status" value="1"/>
</dbReference>
<organism evidence="2 3">
    <name type="scientific">Cryobacterium zhongshanensis</name>
    <dbReference type="NCBI Taxonomy" id="2928153"/>
    <lineage>
        <taxon>Bacteria</taxon>
        <taxon>Bacillati</taxon>
        <taxon>Actinomycetota</taxon>
        <taxon>Actinomycetes</taxon>
        <taxon>Micrococcales</taxon>
        <taxon>Microbacteriaceae</taxon>
        <taxon>Cryobacterium</taxon>
    </lineage>
</organism>
<dbReference type="PANTHER" id="PTHR43546:SF3">
    <property type="entry name" value="UPF0173 METAL-DEPENDENT HYDROLASE MJ1163"/>
    <property type="match status" value="1"/>
</dbReference>
<accession>A0AA41UG78</accession>
<evidence type="ECO:0000313" key="3">
    <source>
        <dbReference type="Proteomes" id="UP001165341"/>
    </source>
</evidence>
<reference evidence="2" key="1">
    <citation type="submission" date="2022-03" db="EMBL/GenBank/DDBJ databases">
        <title>Cryobacterium sp. nov. strain ZS14-85, isolated from Antarctic soil.</title>
        <authorList>
            <person name="Li J."/>
            <person name="Niu G."/>
        </authorList>
    </citation>
    <scope>NUCLEOTIDE SEQUENCE</scope>
    <source>
        <strain evidence="2">ZS14-85</strain>
    </source>
</reference>
<feature type="domain" description="Metallo-beta-lactamase" evidence="1">
    <location>
        <begin position="7"/>
        <end position="176"/>
    </location>
</feature>
<proteinExistence type="predicted"/>
<dbReference type="SUPFAM" id="SSF56281">
    <property type="entry name" value="Metallo-hydrolase/oxidoreductase"/>
    <property type="match status" value="1"/>
</dbReference>
<dbReference type="EMBL" id="JALGAR010000003">
    <property type="protein sequence ID" value="MCI4658912.1"/>
    <property type="molecule type" value="Genomic_DNA"/>
</dbReference>
<dbReference type="InterPro" id="IPR036866">
    <property type="entry name" value="RibonucZ/Hydroxyglut_hydro"/>
</dbReference>
<dbReference type="AlphaFoldDB" id="A0AA41UG78"/>
<name>A0AA41UG78_9MICO</name>
<dbReference type="Proteomes" id="UP001165341">
    <property type="component" value="Unassembled WGS sequence"/>
</dbReference>
<dbReference type="PANTHER" id="PTHR43546">
    <property type="entry name" value="UPF0173 METAL-DEPENDENT HYDROLASE MJ1163-RELATED"/>
    <property type="match status" value="1"/>
</dbReference>
<protein>
    <submittedName>
        <fullName evidence="2">MBL fold metallo-hydrolase</fullName>
    </submittedName>
</protein>
<dbReference type="Gene3D" id="3.60.15.10">
    <property type="entry name" value="Ribonuclease Z/Hydroxyacylglutathione hydrolase-like"/>
    <property type="match status" value="1"/>
</dbReference>
<dbReference type="RefSeq" id="WP_243012537.1">
    <property type="nucleotide sequence ID" value="NZ_JALGAR010000003.1"/>
</dbReference>
<dbReference type="SMART" id="SM00849">
    <property type="entry name" value="Lactamase_B"/>
    <property type="match status" value="1"/>
</dbReference>
<evidence type="ECO:0000313" key="2">
    <source>
        <dbReference type="EMBL" id="MCI4658912.1"/>
    </source>
</evidence>
<comment type="caution">
    <text evidence="2">The sequence shown here is derived from an EMBL/GenBank/DDBJ whole genome shotgun (WGS) entry which is preliminary data.</text>
</comment>
<gene>
    <name evidence="2" type="ORF">MQH31_13955</name>
</gene>
<dbReference type="InterPro" id="IPR001279">
    <property type="entry name" value="Metallo-B-lactamas"/>
</dbReference>
<dbReference type="InterPro" id="IPR050114">
    <property type="entry name" value="UPF0173_UPF0282_UlaG_hydrolase"/>
</dbReference>
<keyword evidence="3" id="KW-1185">Reference proteome</keyword>
<evidence type="ECO:0000259" key="1">
    <source>
        <dbReference type="SMART" id="SM00849"/>
    </source>
</evidence>